<evidence type="ECO:0000256" key="2">
    <source>
        <dbReference type="ARBA" id="ARBA00004651"/>
    </source>
</evidence>
<keyword evidence="9 13" id="KW-1133">Transmembrane helix</keyword>
<dbReference type="GO" id="GO:0005886">
    <property type="term" value="C:plasma membrane"/>
    <property type="evidence" value="ECO:0007669"/>
    <property type="project" value="UniProtKB-SubCell"/>
</dbReference>
<dbReference type="GO" id="GO:0020037">
    <property type="term" value="F:heme binding"/>
    <property type="evidence" value="ECO:0007669"/>
    <property type="project" value="TreeGrafter"/>
</dbReference>
<evidence type="ECO:0000256" key="1">
    <source>
        <dbReference type="ARBA" id="ARBA00001970"/>
    </source>
</evidence>
<accession>A0A853JG04</accession>
<dbReference type="GO" id="GO:0022904">
    <property type="term" value="P:respiratory electron transport chain"/>
    <property type="evidence" value="ECO:0007669"/>
    <property type="project" value="InterPro"/>
</dbReference>
<evidence type="ECO:0000256" key="7">
    <source>
        <dbReference type="ARBA" id="ARBA00022723"/>
    </source>
</evidence>
<evidence type="ECO:0000256" key="6">
    <source>
        <dbReference type="ARBA" id="ARBA00022692"/>
    </source>
</evidence>
<feature type="transmembrane region" description="Helical" evidence="13">
    <location>
        <begin position="16"/>
        <end position="36"/>
    </location>
</feature>
<evidence type="ECO:0000256" key="9">
    <source>
        <dbReference type="ARBA" id="ARBA00022989"/>
    </source>
</evidence>
<keyword evidence="11 13" id="KW-0472">Membrane</keyword>
<feature type="transmembrane region" description="Helical" evidence="13">
    <location>
        <begin position="91"/>
        <end position="110"/>
    </location>
</feature>
<feature type="transmembrane region" description="Helical" evidence="13">
    <location>
        <begin position="48"/>
        <end position="71"/>
    </location>
</feature>
<keyword evidence="16" id="KW-1185">Reference proteome</keyword>
<gene>
    <name evidence="15" type="ORF">H0E84_18200</name>
</gene>
<dbReference type="InterPro" id="IPR016174">
    <property type="entry name" value="Di-haem_cyt_TM"/>
</dbReference>
<evidence type="ECO:0000256" key="11">
    <source>
        <dbReference type="ARBA" id="ARBA00023136"/>
    </source>
</evidence>
<proteinExistence type="inferred from homology"/>
<dbReference type="RefSeq" id="WP_180680066.1">
    <property type="nucleotide sequence ID" value="NZ_JACCKA010000091.1"/>
</dbReference>
<keyword evidence="10" id="KW-0408">Iron</keyword>
<evidence type="ECO:0000313" key="16">
    <source>
        <dbReference type="Proteomes" id="UP000578091"/>
    </source>
</evidence>
<evidence type="ECO:0000256" key="13">
    <source>
        <dbReference type="SAM" id="Phobius"/>
    </source>
</evidence>
<feature type="domain" description="Cytochrome b561 bacterial/Ni-hydrogenase" evidence="14">
    <location>
        <begin position="9"/>
        <end position="179"/>
    </location>
</feature>
<keyword evidence="7" id="KW-0479">Metal-binding</keyword>
<dbReference type="PANTHER" id="PTHR30529">
    <property type="entry name" value="CYTOCHROME B561"/>
    <property type="match status" value="1"/>
</dbReference>
<keyword evidence="8" id="KW-0249">Electron transport</keyword>
<keyword evidence="5" id="KW-0349">Heme</keyword>
<dbReference type="SUPFAM" id="SSF81342">
    <property type="entry name" value="Transmembrane di-heme cytochromes"/>
    <property type="match status" value="1"/>
</dbReference>
<evidence type="ECO:0000256" key="3">
    <source>
        <dbReference type="ARBA" id="ARBA00022448"/>
    </source>
</evidence>
<evidence type="ECO:0000256" key="8">
    <source>
        <dbReference type="ARBA" id="ARBA00022982"/>
    </source>
</evidence>
<organism evidence="15 16">
    <name type="scientific">Luteimonas salinisoli</name>
    <dbReference type="NCBI Taxonomy" id="2752307"/>
    <lineage>
        <taxon>Bacteria</taxon>
        <taxon>Pseudomonadati</taxon>
        <taxon>Pseudomonadota</taxon>
        <taxon>Gammaproteobacteria</taxon>
        <taxon>Lysobacterales</taxon>
        <taxon>Lysobacteraceae</taxon>
        <taxon>Luteimonas</taxon>
    </lineage>
</organism>
<dbReference type="GO" id="GO:0009055">
    <property type="term" value="F:electron transfer activity"/>
    <property type="evidence" value="ECO:0007669"/>
    <property type="project" value="InterPro"/>
</dbReference>
<dbReference type="Gene3D" id="1.20.950.20">
    <property type="entry name" value="Transmembrane di-heme cytochromes, Chain C"/>
    <property type="match status" value="1"/>
</dbReference>
<feature type="transmembrane region" description="Helical" evidence="13">
    <location>
        <begin position="146"/>
        <end position="168"/>
    </location>
</feature>
<dbReference type="InterPro" id="IPR052168">
    <property type="entry name" value="Cytochrome_b561_oxidase"/>
</dbReference>
<evidence type="ECO:0000256" key="12">
    <source>
        <dbReference type="ARBA" id="ARBA00037975"/>
    </source>
</evidence>
<evidence type="ECO:0000256" key="10">
    <source>
        <dbReference type="ARBA" id="ARBA00023004"/>
    </source>
</evidence>
<comment type="caution">
    <text evidence="15">The sequence shown here is derived from an EMBL/GenBank/DDBJ whole genome shotgun (WGS) entry which is preliminary data.</text>
</comment>
<comment type="cofactor">
    <cofactor evidence="1">
        <name>heme b</name>
        <dbReference type="ChEBI" id="CHEBI:60344"/>
    </cofactor>
</comment>
<sequence length="199" mass="22053">MNWKNTADRWGGVSQLLHWLVVLLILGQGTVGLLMVDMLNSPDKIRIYALHKSFGLTILALVLLRLCWRLYAGAPLPVAGVPGWQRNAARLSHWLLYALLFAIPISGWLFNSAAGFPLQWFGLFNLPPIAGRDAGLRELAAGAHEWLFWLLLAVALVHAAAAFHHHLFLQDATLARMLPRGWLRAGDGHSTISKDSRDA</sequence>
<keyword evidence="3" id="KW-0813">Transport</keyword>
<comment type="subcellular location">
    <subcellularLocation>
        <location evidence="2">Cell membrane</location>
        <topology evidence="2">Multi-pass membrane protein</topology>
    </subcellularLocation>
</comment>
<dbReference type="Pfam" id="PF01292">
    <property type="entry name" value="Ni_hydr_CYTB"/>
    <property type="match status" value="1"/>
</dbReference>
<evidence type="ECO:0000313" key="15">
    <source>
        <dbReference type="EMBL" id="NZA28311.1"/>
    </source>
</evidence>
<keyword evidence="4" id="KW-1003">Cell membrane</keyword>
<evidence type="ECO:0000256" key="4">
    <source>
        <dbReference type="ARBA" id="ARBA00022475"/>
    </source>
</evidence>
<protein>
    <submittedName>
        <fullName evidence="15">Cytochrome b</fullName>
    </submittedName>
</protein>
<reference evidence="15 16" key="1">
    <citation type="submission" date="2020-07" db="EMBL/GenBank/DDBJ databases">
        <title>Luteimonas sp. SJ-92.</title>
        <authorList>
            <person name="Huang X.-X."/>
            <person name="Xu L."/>
            <person name="Sun J.-Q."/>
        </authorList>
    </citation>
    <scope>NUCLEOTIDE SEQUENCE [LARGE SCALE GENOMIC DNA]</scope>
    <source>
        <strain evidence="15 16">SJ-92</strain>
    </source>
</reference>
<dbReference type="GO" id="GO:0046872">
    <property type="term" value="F:metal ion binding"/>
    <property type="evidence" value="ECO:0007669"/>
    <property type="project" value="UniProtKB-KW"/>
</dbReference>
<keyword evidence="6 13" id="KW-0812">Transmembrane</keyword>
<name>A0A853JG04_9GAMM</name>
<dbReference type="PANTHER" id="PTHR30529:SF7">
    <property type="entry name" value="CYTOCHROME B561 BACTERIAL_NI-HYDROGENASE DOMAIN-CONTAINING PROTEIN"/>
    <property type="match status" value="1"/>
</dbReference>
<comment type="similarity">
    <text evidence="12">Belongs to the cytochrome b561 family.</text>
</comment>
<evidence type="ECO:0000259" key="14">
    <source>
        <dbReference type="Pfam" id="PF01292"/>
    </source>
</evidence>
<dbReference type="AlphaFoldDB" id="A0A853JG04"/>
<evidence type="ECO:0000256" key="5">
    <source>
        <dbReference type="ARBA" id="ARBA00022617"/>
    </source>
</evidence>
<dbReference type="EMBL" id="JACCKA010000091">
    <property type="protein sequence ID" value="NZA28311.1"/>
    <property type="molecule type" value="Genomic_DNA"/>
</dbReference>
<dbReference type="InterPro" id="IPR011577">
    <property type="entry name" value="Cyt_b561_bac/Ni-Hgenase"/>
</dbReference>
<dbReference type="Proteomes" id="UP000578091">
    <property type="component" value="Unassembled WGS sequence"/>
</dbReference>